<accession>A0A1H6FCU8</accession>
<dbReference type="Pfam" id="PF14341">
    <property type="entry name" value="PilX_N"/>
    <property type="match status" value="1"/>
</dbReference>
<feature type="domain" description="Type 4 fimbrial biogenesis protein PilX N-terminal" evidence="2">
    <location>
        <begin position="17"/>
        <end position="65"/>
    </location>
</feature>
<organism evidence="3 4">
    <name type="scientific">Candidatus Venteria ishoeyi</name>
    <dbReference type="NCBI Taxonomy" id="1899563"/>
    <lineage>
        <taxon>Bacteria</taxon>
        <taxon>Pseudomonadati</taxon>
        <taxon>Pseudomonadota</taxon>
        <taxon>Gammaproteobacteria</taxon>
        <taxon>Thiotrichales</taxon>
        <taxon>Thiotrichaceae</taxon>
        <taxon>Venteria</taxon>
    </lineage>
</organism>
<keyword evidence="1" id="KW-0812">Transmembrane</keyword>
<keyword evidence="4" id="KW-1185">Reference proteome</keyword>
<evidence type="ECO:0000259" key="2">
    <source>
        <dbReference type="Pfam" id="PF14341"/>
    </source>
</evidence>
<feature type="transmembrane region" description="Helical" evidence="1">
    <location>
        <begin position="16"/>
        <end position="36"/>
    </location>
</feature>
<protein>
    <recommendedName>
        <fullName evidence="2">Type 4 fimbrial biogenesis protein PilX N-terminal domain-containing protein</fullName>
    </recommendedName>
</protein>
<gene>
    <name evidence="3" type="ORF">MBHS_03023</name>
</gene>
<keyword evidence="1" id="KW-1133">Transmembrane helix</keyword>
<dbReference type="InterPro" id="IPR025746">
    <property type="entry name" value="PilX_N_dom"/>
</dbReference>
<sequence length="176" mass="19072">MNTVYYPTLATTKQQTGAALIVALVFLVVLTLMGVSSMEGTVIETRLAANDREQHWALQTAEIGLMAAIPIIADTTGSADVMDTYEELLTTGEFGLEKSDKYIPRDNYDSVSAKSKSTELRYKGDFLVPEGSSMTGLTGAYFEVYSVGCGNRTADDVCLTPEVGLRGGYMRLKQAE</sequence>
<proteinExistence type="predicted"/>
<keyword evidence="1" id="KW-0472">Membrane</keyword>
<evidence type="ECO:0000313" key="3">
    <source>
        <dbReference type="EMBL" id="SEH07149.1"/>
    </source>
</evidence>
<dbReference type="AlphaFoldDB" id="A0A1H6FCU8"/>
<reference evidence="3 4" key="1">
    <citation type="submission" date="2016-10" db="EMBL/GenBank/DDBJ databases">
        <authorList>
            <person name="de Groot N.N."/>
        </authorList>
    </citation>
    <scope>NUCLEOTIDE SEQUENCE [LARGE SCALE GENOMIC DNA]</scope>
    <source>
        <strain evidence="3">MBHS1</strain>
    </source>
</reference>
<dbReference type="RefSeq" id="WP_103920852.1">
    <property type="nucleotide sequence ID" value="NZ_FMSV02000516.1"/>
</dbReference>
<dbReference type="EMBL" id="FMSV02000516">
    <property type="protein sequence ID" value="SEH07149.1"/>
    <property type="molecule type" value="Genomic_DNA"/>
</dbReference>
<dbReference type="Proteomes" id="UP000236724">
    <property type="component" value="Unassembled WGS sequence"/>
</dbReference>
<name>A0A1H6FCU8_9GAMM</name>
<evidence type="ECO:0000313" key="4">
    <source>
        <dbReference type="Proteomes" id="UP000236724"/>
    </source>
</evidence>
<evidence type="ECO:0000256" key="1">
    <source>
        <dbReference type="SAM" id="Phobius"/>
    </source>
</evidence>